<dbReference type="OrthoDB" id="9814206at2"/>
<keyword evidence="3" id="KW-1003">Cell membrane</keyword>
<dbReference type="InterPro" id="IPR010920">
    <property type="entry name" value="LSM_dom_sf"/>
</dbReference>
<dbReference type="Pfam" id="PF21082">
    <property type="entry name" value="MS_channel_3rd"/>
    <property type="match status" value="1"/>
</dbReference>
<dbReference type="GO" id="GO:0005886">
    <property type="term" value="C:plasma membrane"/>
    <property type="evidence" value="ECO:0007669"/>
    <property type="project" value="UniProtKB-SubCell"/>
</dbReference>
<feature type="domain" description="Mechanosensitive ion channel MscS" evidence="9">
    <location>
        <begin position="352"/>
        <end position="417"/>
    </location>
</feature>
<dbReference type="InterPro" id="IPR006685">
    <property type="entry name" value="MscS_channel_2nd"/>
</dbReference>
<organism evidence="11 12">
    <name type="scientific">Jannaschia aquimarina</name>
    <dbReference type="NCBI Taxonomy" id="935700"/>
    <lineage>
        <taxon>Bacteria</taxon>
        <taxon>Pseudomonadati</taxon>
        <taxon>Pseudomonadota</taxon>
        <taxon>Alphaproteobacteria</taxon>
        <taxon>Rhodobacterales</taxon>
        <taxon>Roseobacteraceae</taxon>
        <taxon>Jannaschia</taxon>
    </lineage>
</organism>
<dbReference type="SUPFAM" id="SSF50182">
    <property type="entry name" value="Sm-like ribonucleoproteins"/>
    <property type="match status" value="1"/>
</dbReference>
<dbReference type="SUPFAM" id="SSF82861">
    <property type="entry name" value="Mechanosensitive channel protein MscS (YggB), transmembrane region"/>
    <property type="match status" value="1"/>
</dbReference>
<evidence type="ECO:0000256" key="6">
    <source>
        <dbReference type="ARBA" id="ARBA00023136"/>
    </source>
</evidence>
<evidence type="ECO:0000256" key="7">
    <source>
        <dbReference type="SAM" id="Phobius"/>
    </source>
</evidence>
<dbReference type="InterPro" id="IPR023408">
    <property type="entry name" value="MscS_beta-dom_sf"/>
</dbReference>
<feature type="transmembrane region" description="Helical" evidence="7">
    <location>
        <begin position="267"/>
        <end position="285"/>
    </location>
</feature>
<dbReference type="Gene3D" id="3.30.70.100">
    <property type="match status" value="1"/>
</dbReference>
<evidence type="ECO:0000256" key="1">
    <source>
        <dbReference type="ARBA" id="ARBA00004651"/>
    </source>
</evidence>
<comment type="subcellular location">
    <subcellularLocation>
        <location evidence="1">Cell membrane</location>
        <topology evidence="1">Multi-pass membrane protein</topology>
    </subcellularLocation>
</comment>
<evidence type="ECO:0000259" key="9">
    <source>
        <dbReference type="Pfam" id="PF00924"/>
    </source>
</evidence>
<feature type="signal peptide" evidence="8">
    <location>
        <begin position="1"/>
        <end position="19"/>
    </location>
</feature>
<dbReference type="Proteomes" id="UP000032232">
    <property type="component" value="Unassembled WGS sequence"/>
</dbReference>
<feature type="domain" description="Mechanosensitive ion channel MscS C-terminal" evidence="10">
    <location>
        <begin position="428"/>
        <end position="507"/>
    </location>
</feature>
<dbReference type="PANTHER" id="PTHR30566:SF5">
    <property type="entry name" value="MECHANOSENSITIVE ION CHANNEL PROTEIN 1, MITOCHONDRIAL-RELATED"/>
    <property type="match status" value="1"/>
</dbReference>
<name>A0A0D1ECC3_9RHOB</name>
<dbReference type="AlphaFoldDB" id="A0A0D1ECC3"/>
<dbReference type="InterPro" id="IPR011066">
    <property type="entry name" value="MscS_channel_C_sf"/>
</dbReference>
<reference evidence="11 12" key="1">
    <citation type="submission" date="2015-02" db="EMBL/GenBank/DDBJ databases">
        <title>Genome Sequence of Jannaschia aquimarina DSM28248, a member of the Roseobacter clade.</title>
        <authorList>
            <person name="Voget S."/>
            <person name="Daniel R."/>
        </authorList>
    </citation>
    <scope>NUCLEOTIDE SEQUENCE [LARGE SCALE GENOMIC DNA]</scope>
    <source>
        <strain evidence="11 12">GSW-M26</strain>
    </source>
</reference>
<evidence type="ECO:0000256" key="4">
    <source>
        <dbReference type="ARBA" id="ARBA00022692"/>
    </source>
</evidence>
<evidence type="ECO:0000313" key="11">
    <source>
        <dbReference type="EMBL" id="KIT14576.1"/>
    </source>
</evidence>
<evidence type="ECO:0000256" key="8">
    <source>
        <dbReference type="SAM" id="SignalP"/>
    </source>
</evidence>
<keyword evidence="8" id="KW-0732">Signal</keyword>
<sequence length="528" mass="57029">MFRIISLVCLLAFANPVFAQEEPAAPEPELTDPFDRLTPRSTVDGLIAAFAESDTEAVQPFLDLSDIPESRRNIEGRRLATRLQEALDRGGVLLPGFRLSSSPEGDTADGLPPDQDLFAQVMIGGTDADLTLLRSPSEDGTPVWRVSPASLAVIAELGPLGAAAIYETFFPERLREWQIAGASAASWLAALVLGAVAVVLAATLVWTLFALVLLVFRPMRDSAAARLVRPMRLPMALVIAAPLALALSLLVGIPVVVRAAFGPIVETAIWLAVTWMLLRLVHAVGQELLESMTRRGRLGAVSVIALGRRIAIAIVVLIAAALIASSFGLNLAGWLAAFGIGGIAIALGAQKTIEHLVGGVSIIADQPIRVGDFCRIDTLLGTIEDIGLRSTRIRTLDRTLVTIPNGDLSSARIENYANRDRFLWKTLIGLRYETTPDQMRGILRQLELMLLSDDRIAENPRARFVAFGASSLDIEIFAHILAKDYPASLEIREEMNLTVMDIVEKGGSGFAFPSQTVYFTRDEGLPDT</sequence>
<keyword evidence="6 7" id="KW-0472">Membrane</keyword>
<dbReference type="STRING" id="935700.jaqu_38660"/>
<evidence type="ECO:0000256" key="2">
    <source>
        <dbReference type="ARBA" id="ARBA00008017"/>
    </source>
</evidence>
<evidence type="ECO:0000313" key="12">
    <source>
        <dbReference type="Proteomes" id="UP000032232"/>
    </source>
</evidence>
<accession>A0A0D1ECC3</accession>
<feature type="transmembrane region" description="Helical" evidence="7">
    <location>
        <begin position="331"/>
        <end position="349"/>
    </location>
</feature>
<comment type="similarity">
    <text evidence="2">Belongs to the MscS (TC 1.A.23) family.</text>
</comment>
<keyword evidence="4 7" id="KW-0812">Transmembrane</keyword>
<dbReference type="SUPFAM" id="SSF82689">
    <property type="entry name" value="Mechanosensitive channel protein MscS (YggB), C-terminal domain"/>
    <property type="match status" value="1"/>
</dbReference>
<dbReference type="GO" id="GO:0008381">
    <property type="term" value="F:mechanosensitive monoatomic ion channel activity"/>
    <property type="evidence" value="ECO:0007669"/>
    <property type="project" value="UniProtKB-ARBA"/>
</dbReference>
<evidence type="ECO:0000256" key="3">
    <source>
        <dbReference type="ARBA" id="ARBA00022475"/>
    </source>
</evidence>
<gene>
    <name evidence="11" type="primary">ynaI</name>
    <name evidence="11" type="ORF">jaqu_38660</name>
</gene>
<dbReference type="InterPro" id="IPR049278">
    <property type="entry name" value="MS_channel_C"/>
</dbReference>
<dbReference type="Pfam" id="PF00924">
    <property type="entry name" value="MS_channel_2nd"/>
    <property type="match status" value="1"/>
</dbReference>
<protein>
    <submittedName>
        <fullName evidence="11">YnaI protein</fullName>
    </submittedName>
</protein>
<dbReference type="Gene3D" id="2.30.30.60">
    <property type="match status" value="1"/>
</dbReference>
<evidence type="ECO:0000256" key="5">
    <source>
        <dbReference type="ARBA" id="ARBA00022989"/>
    </source>
</evidence>
<proteinExistence type="inferred from homology"/>
<feature type="transmembrane region" description="Helical" evidence="7">
    <location>
        <begin position="306"/>
        <end position="325"/>
    </location>
</feature>
<feature type="chain" id="PRO_5002245334" evidence="8">
    <location>
        <begin position="20"/>
        <end position="528"/>
    </location>
</feature>
<dbReference type="PATRIC" id="fig|935700.4.peg.3982"/>
<feature type="transmembrane region" description="Helical" evidence="7">
    <location>
        <begin position="237"/>
        <end position="261"/>
    </location>
</feature>
<keyword evidence="12" id="KW-1185">Reference proteome</keyword>
<dbReference type="PANTHER" id="PTHR30566">
    <property type="entry name" value="YNAI-RELATED MECHANOSENSITIVE ION CHANNEL"/>
    <property type="match status" value="1"/>
</dbReference>
<evidence type="ECO:0000259" key="10">
    <source>
        <dbReference type="Pfam" id="PF21082"/>
    </source>
</evidence>
<keyword evidence="5 7" id="KW-1133">Transmembrane helix</keyword>
<comment type="caution">
    <text evidence="11">The sequence shown here is derived from an EMBL/GenBank/DDBJ whole genome shotgun (WGS) entry which is preliminary data.</text>
</comment>
<dbReference type="RefSeq" id="WP_052501077.1">
    <property type="nucleotide sequence ID" value="NZ_FZPF01000012.1"/>
</dbReference>
<dbReference type="Gene3D" id="1.10.287.1260">
    <property type="match status" value="1"/>
</dbReference>
<dbReference type="EMBL" id="JYFE01000074">
    <property type="protein sequence ID" value="KIT14576.1"/>
    <property type="molecule type" value="Genomic_DNA"/>
</dbReference>
<feature type="transmembrane region" description="Helical" evidence="7">
    <location>
        <begin position="187"/>
        <end position="216"/>
    </location>
</feature>
<dbReference type="InterPro" id="IPR011014">
    <property type="entry name" value="MscS_channel_TM-2"/>
</dbReference>